<sequence length="1455" mass="161894">MIDSIIHFSVRNKLIIGLMALGLVAWGVYSYRQLPIDAVPDITSNQVQVVTISPSLAPQEVEKFITYPVELAVANTQDVVEIRSISSYGLSVVTIVFEEGVSTLAARQLISEHLTTAAEQIPPALGRPELMPITTGLGEIYQYTLDVQPGYEDRFTAMDLRTIQDWIVKRQLAGTPGIVEVSSFGGFLRQYEIAIDPRRLRSYDLTLDDVHEALAMNNQNTGGSYFEEGPNAYYVRAEGLVRSPSEIGAIVVKTLNNVPVLIRDIGEVTNGFAPRFGAMTKDGEGEVVGGITLMLKGYNAVNAVENVEARIAQIQTSLPEGLELNAYLDRGRLVERVIHTVQKNLIEGGLIVIFVLVLLLGNLRAGLIVASVIPLAMMFALGMMNLFGVSANLMSLGAIDFGLIVDGAVIIVESIVHRLHDKFGQTPTRLTQTQLDDEVAESAVRIRQSAAFGEIIILIVYLPIMTLVGIEGKMFRPMALTVSFAILGALILSLTYVPMMSALFLSKKVETKVTWADRLIMAVQRRYLPVLNFALRHRLIVIITAVTAFVLSLLLFFRLGAVFIPTLEEGDFAMQMTIPPGSSLEESIRTTTKAEKILRDNFPEVEHVVSKIGTAEVPTDPMAMTDTDVMIILKEKDEWTTTDDREALVGMMKEKLSSISWANFEFTQPIQLRFNELITGSKSDIALKIYGDDLNLLFEKGQQAAAIISKIPGAADIRVQQLEGSPQIVIDYNREAMSRYGLNIEQLNTAIRTALAGQSAGLVYEEERRFDLVVRLNETFRRNPESLQLLFVRAPSGTLVPLSDVATIRLDEGPMQVSRENTHRLINVGINVRNRDVKSLVEEIQQKLTAQLPLPPGYYIRYGGQFENLQAAQDRLMIAVPISLLLIFLLLFFTFHSFTQALLIFTAIPLSAIGGILALWLRDMPFSISAGVGFIALFGVAVLNGIVLVGYLNQLKQEGVGDIRERVRQGALVRLRPVLMTAAVASLGFLPMALSTTAGGEVQRPLATVVIGGLVTATLLTLLVLPVLYSWVEEGGLSQAFRRKKGLAVFVVLFFCPALLQAQTNEATPDTLEVSLDEALRLARARNPDLQNAQLRIEAAQALQRTAFDLGTTSATWQRGQINSSLTDNYWQVHQNFGAPLEHLARGQLQRQEVQVQEATQVVQERNLIGEVYSTYYRWVMLEQKRRILQRYAARYDTVVAVADLRYQTGESPYLEKLATQTRQAELVTQLRQLQTEQAVARRQLQQLLFTQQPLRLSAQVPMRVPLAQGQRPQLVRANDSTRALAAPLVRQYAAEAARAQAELKVTRAGLSPSFTAGYFNQELEGVPGFRGWQLGISFPLWFVPQQARMQAARISRDVADNQYIYAQFRLNQETQMLAEQIAQVEEKLRYFEENALPQAQTLTETSTLLYQNGEIAYYEHLLNLQEALNIQTTYQDQLYQYNQLIIRLNTLFAS</sequence>
<evidence type="ECO:0000256" key="6">
    <source>
        <dbReference type="ARBA" id="ARBA00022989"/>
    </source>
</evidence>
<dbReference type="GO" id="GO:0008324">
    <property type="term" value="F:monoatomic cation transmembrane transporter activity"/>
    <property type="evidence" value="ECO:0007669"/>
    <property type="project" value="InterPro"/>
</dbReference>
<keyword evidence="10" id="KW-1185">Reference proteome</keyword>
<feature type="transmembrane region" description="Helical" evidence="8">
    <location>
        <begin position="927"/>
        <end position="952"/>
    </location>
</feature>
<dbReference type="GO" id="GO:0042910">
    <property type="term" value="F:xenobiotic transmembrane transporter activity"/>
    <property type="evidence" value="ECO:0007669"/>
    <property type="project" value="TreeGrafter"/>
</dbReference>
<feature type="transmembrane region" description="Helical" evidence="8">
    <location>
        <begin position="393"/>
        <end position="412"/>
    </location>
</feature>
<dbReference type="SUPFAM" id="SSF82866">
    <property type="entry name" value="Multidrug efflux transporter AcrB transmembrane domain"/>
    <property type="match status" value="2"/>
</dbReference>
<evidence type="ECO:0000256" key="1">
    <source>
        <dbReference type="ARBA" id="ARBA00004651"/>
    </source>
</evidence>
<feature type="transmembrane region" description="Helical" evidence="8">
    <location>
        <begin position="1044"/>
        <end position="1062"/>
    </location>
</feature>
<dbReference type="Pfam" id="PF00873">
    <property type="entry name" value="ACR_tran"/>
    <property type="match status" value="1"/>
</dbReference>
<dbReference type="Gene3D" id="3.30.70.1440">
    <property type="entry name" value="Multidrug efflux transporter AcrB pore domain"/>
    <property type="match status" value="1"/>
</dbReference>
<feature type="transmembrane region" description="Helical" evidence="8">
    <location>
        <begin position="482"/>
        <end position="505"/>
    </location>
</feature>
<evidence type="ECO:0000256" key="7">
    <source>
        <dbReference type="ARBA" id="ARBA00023136"/>
    </source>
</evidence>
<dbReference type="SUPFAM" id="SSF56954">
    <property type="entry name" value="Outer membrane efflux proteins (OEP)"/>
    <property type="match status" value="1"/>
</dbReference>
<keyword evidence="3" id="KW-0813">Transport</keyword>
<dbReference type="SUPFAM" id="SSF82693">
    <property type="entry name" value="Multidrug efflux transporter AcrB pore domain, PN1, PN2, PC1 and PC2 subdomains"/>
    <property type="match status" value="3"/>
</dbReference>
<keyword evidence="7 8" id="KW-0472">Membrane</keyword>
<dbReference type="Gene3D" id="1.20.1640.10">
    <property type="entry name" value="Multidrug efflux transporter AcrB transmembrane domain"/>
    <property type="match status" value="2"/>
</dbReference>
<feature type="transmembrane region" description="Helical" evidence="8">
    <location>
        <begin position="1006"/>
        <end position="1032"/>
    </location>
</feature>
<feature type="transmembrane region" description="Helical" evidence="8">
    <location>
        <begin position="902"/>
        <end position="921"/>
    </location>
</feature>
<dbReference type="GO" id="GO:0015562">
    <property type="term" value="F:efflux transmembrane transporter activity"/>
    <property type="evidence" value="ECO:0007669"/>
    <property type="project" value="InterPro"/>
</dbReference>
<keyword evidence="5 8" id="KW-0812">Transmembrane</keyword>
<evidence type="ECO:0000313" key="10">
    <source>
        <dbReference type="Proteomes" id="UP000198510"/>
    </source>
</evidence>
<evidence type="ECO:0000256" key="3">
    <source>
        <dbReference type="ARBA" id="ARBA00022448"/>
    </source>
</evidence>
<dbReference type="InterPro" id="IPR004763">
    <property type="entry name" value="CusA-like"/>
</dbReference>
<feature type="transmembrane region" description="Helical" evidence="8">
    <location>
        <begin position="973"/>
        <end position="994"/>
    </location>
</feature>
<evidence type="ECO:0000256" key="2">
    <source>
        <dbReference type="ARBA" id="ARBA00010942"/>
    </source>
</evidence>
<dbReference type="SUPFAM" id="SSF82714">
    <property type="entry name" value="Multidrug efflux transporter AcrB TolC docking domain, DN and DC subdomains"/>
    <property type="match status" value="2"/>
</dbReference>
<dbReference type="PANTHER" id="PTHR32063">
    <property type="match status" value="1"/>
</dbReference>
<comment type="similarity">
    <text evidence="2">Belongs to the resistance-nodulation-cell division (RND) (TC 2.A.6) family.</text>
</comment>
<feature type="transmembrane region" description="Helical" evidence="8">
    <location>
        <begin position="539"/>
        <end position="564"/>
    </location>
</feature>
<evidence type="ECO:0000256" key="8">
    <source>
        <dbReference type="SAM" id="Phobius"/>
    </source>
</evidence>
<dbReference type="Proteomes" id="UP000198510">
    <property type="component" value="Unassembled WGS sequence"/>
</dbReference>
<dbReference type="PANTHER" id="PTHR32063:SF24">
    <property type="entry name" value="CATION EFFLUX SYSTEM (ACRB_ACRD_ACRF FAMILY)"/>
    <property type="match status" value="1"/>
</dbReference>
<dbReference type="GO" id="GO:0005886">
    <property type="term" value="C:plasma membrane"/>
    <property type="evidence" value="ECO:0007669"/>
    <property type="project" value="UniProtKB-SubCell"/>
</dbReference>
<gene>
    <name evidence="9" type="ORF">SAMN05421823_10363</name>
</gene>
<dbReference type="STRING" id="1075417.SAMN05421823_10363"/>
<evidence type="ECO:0000313" key="9">
    <source>
        <dbReference type="EMBL" id="SDK61231.1"/>
    </source>
</evidence>
<dbReference type="OrthoDB" id="636130at2"/>
<evidence type="ECO:0000256" key="4">
    <source>
        <dbReference type="ARBA" id="ARBA00022475"/>
    </source>
</evidence>
<dbReference type="InterPro" id="IPR001036">
    <property type="entry name" value="Acrflvin-R"/>
</dbReference>
<dbReference type="Gene3D" id="3.30.70.1430">
    <property type="entry name" value="Multidrug efflux transporter AcrB pore domain"/>
    <property type="match status" value="2"/>
</dbReference>
<dbReference type="EMBL" id="FNFO01000003">
    <property type="protein sequence ID" value="SDK61231.1"/>
    <property type="molecule type" value="Genomic_DNA"/>
</dbReference>
<protein>
    <submittedName>
        <fullName evidence="9">Cobalt-zinc-cadmium resistance protein CzcA</fullName>
    </submittedName>
</protein>
<comment type="subcellular location">
    <subcellularLocation>
        <location evidence="1">Cell membrane</location>
        <topology evidence="1">Multi-pass membrane protein</topology>
    </subcellularLocation>
</comment>
<reference evidence="9 10" key="1">
    <citation type="submission" date="2016-10" db="EMBL/GenBank/DDBJ databases">
        <authorList>
            <person name="de Groot N.N."/>
        </authorList>
    </citation>
    <scope>NUCLEOTIDE SEQUENCE [LARGE SCALE GENOMIC DNA]</scope>
    <source>
        <strain evidence="9 10">DSM 25186</strain>
    </source>
</reference>
<feature type="transmembrane region" description="Helical" evidence="8">
    <location>
        <begin position="367"/>
        <end position="387"/>
    </location>
</feature>
<dbReference type="Gene3D" id="3.30.2090.10">
    <property type="entry name" value="Multidrug efflux transporter AcrB TolC docking domain, DN and DC subdomains"/>
    <property type="match status" value="2"/>
</dbReference>
<keyword evidence="4" id="KW-1003">Cell membrane</keyword>
<name>A0A1G9DBG1_9BACT</name>
<organism evidence="9 10">
    <name type="scientific">Catalinimonas alkaloidigena</name>
    <dbReference type="NCBI Taxonomy" id="1075417"/>
    <lineage>
        <taxon>Bacteria</taxon>
        <taxon>Pseudomonadati</taxon>
        <taxon>Bacteroidota</taxon>
        <taxon>Cytophagia</taxon>
        <taxon>Cytophagales</taxon>
        <taxon>Catalimonadaceae</taxon>
        <taxon>Catalinimonas</taxon>
    </lineage>
</organism>
<feature type="transmembrane region" description="Helical" evidence="8">
    <location>
        <begin position="344"/>
        <end position="360"/>
    </location>
</feature>
<accession>A0A1G9DBG1</accession>
<dbReference type="Gene3D" id="1.20.1600.10">
    <property type="entry name" value="Outer membrane efflux proteins (OEP)"/>
    <property type="match status" value="1"/>
</dbReference>
<dbReference type="Gene3D" id="3.30.70.1320">
    <property type="entry name" value="Multidrug efflux transporter AcrB pore domain like"/>
    <property type="match status" value="1"/>
</dbReference>
<feature type="transmembrane region" description="Helical" evidence="8">
    <location>
        <begin position="451"/>
        <end position="470"/>
    </location>
</feature>
<dbReference type="RefSeq" id="WP_089680925.1">
    <property type="nucleotide sequence ID" value="NZ_FNFO01000003.1"/>
</dbReference>
<keyword evidence="6 8" id="KW-1133">Transmembrane helix</keyword>
<proteinExistence type="inferred from homology"/>
<feature type="transmembrane region" description="Helical" evidence="8">
    <location>
        <begin position="876"/>
        <end position="895"/>
    </location>
</feature>
<evidence type="ECO:0000256" key="5">
    <source>
        <dbReference type="ARBA" id="ARBA00022692"/>
    </source>
</evidence>
<dbReference type="InterPro" id="IPR027463">
    <property type="entry name" value="AcrB_DN_DC_subdom"/>
</dbReference>
<dbReference type="NCBIfam" id="TIGR00914">
    <property type="entry name" value="2A0601"/>
    <property type="match status" value="1"/>
</dbReference>
<dbReference type="PRINTS" id="PR00702">
    <property type="entry name" value="ACRIFLAVINRP"/>
</dbReference>